<reference evidence="3 4" key="2">
    <citation type="journal article" date="2012" name="Stand. Genomic Sci.">
        <title>Complete genome sequence of the orange-red pigmented, radioresistant Deinococcus proteolyticus type strain (MRP(T)).</title>
        <authorList>
            <person name="Copeland A."/>
            <person name="Zeytun A."/>
            <person name="Yassawong M."/>
            <person name="Nolan M."/>
            <person name="Lucas S."/>
            <person name="Hammon N."/>
            <person name="Deshpande S."/>
            <person name="Cheng J.F."/>
            <person name="Han C."/>
            <person name="Tapia R."/>
            <person name="Goodwin L.A."/>
            <person name="Pitluck S."/>
            <person name="Mavromatis K."/>
            <person name="Liolios K."/>
            <person name="Pagani I."/>
            <person name="Ivanova N."/>
            <person name="Mikhailova N."/>
            <person name="Pati A."/>
            <person name="Chen A."/>
            <person name="Palaniappan K."/>
            <person name="Land M."/>
            <person name="Hauser L."/>
            <person name="Jeffries C.D."/>
            <person name="Brambilla E.M."/>
            <person name="Rohde M."/>
            <person name="Sikorski J."/>
            <person name="Pukall R."/>
            <person name="Goker M."/>
            <person name="Detter J.C."/>
            <person name="Woyke T."/>
            <person name="Bristow J."/>
            <person name="Eisen J.A."/>
            <person name="Markowitz V."/>
            <person name="Hugenholtz P."/>
            <person name="Kyrpides N.C."/>
            <person name="Klenk H.P."/>
            <person name="Lapidus A."/>
        </authorList>
    </citation>
    <scope>NUCLEOTIDE SEQUENCE [LARGE SCALE GENOMIC DNA]</scope>
    <source>
        <strain evidence="4">ATCC 35074 / DSM 20540 / JCM 6276 / NBRC 101906 / NCIMB 13154 / VKM Ac-1939 / CCM 2703 / MRP</strain>
        <plasmid evidence="4">Plasmid pDEIPR02</plasmid>
    </source>
</reference>
<dbReference type="PANTHER" id="PTHR30121:SF12">
    <property type="entry name" value="TYPE IV SECRETION SYSTEM PROTEIN CAGE"/>
    <property type="match status" value="1"/>
</dbReference>
<dbReference type="InterPro" id="IPR043964">
    <property type="entry name" value="P-loop_TraG"/>
</dbReference>
<dbReference type="PANTHER" id="PTHR30121">
    <property type="entry name" value="UNCHARACTERIZED PROTEIN YJGR-RELATED"/>
    <property type="match status" value="1"/>
</dbReference>
<protein>
    <recommendedName>
        <fullName evidence="2">TraG P-loop domain-containing protein</fullName>
    </recommendedName>
</protein>
<dbReference type="Pfam" id="PF11130">
    <property type="entry name" value="TraC_F_IV"/>
    <property type="match status" value="1"/>
</dbReference>
<dbReference type="SUPFAM" id="SSF52540">
    <property type="entry name" value="P-loop containing nucleoside triphosphate hydrolases"/>
    <property type="match status" value="1"/>
</dbReference>
<dbReference type="InterPro" id="IPR025955">
    <property type="entry name" value="TraC/Conjuga_ATPase"/>
</dbReference>
<reference evidence="4" key="1">
    <citation type="submission" date="2011-02" db="EMBL/GenBank/DDBJ databases">
        <title>The complete sequence of plasmid2 of Deinococcus proteolyticus DSM 20540.</title>
        <authorList>
            <consortium name="US DOE Joint Genome Institute (JGI-PGF)"/>
            <person name="Lucas S."/>
            <person name="Copeland A."/>
            <person name="Lapidus A."/>
            <person name="Bruce D."/>
            <person name="Goodwin L."/>
            <person name="Pitluck S."/>
            <person name="Kyrpides N."/>
            <person name="Mavromatis K."/>
            <person name="Pagani I."/>
            <person name="Ivanova N."/>
            <person name="Ovchinnikova G."/>
            <person name="Zeytun A."/>
            <person name="Detter J.C."/>
            <person name="Han C."/>
            <person name="Land M."/>
            <person name="Hauser L."/>
            <person name="Markowitz V."/>
            <person name="Cheng J.-F."/>
            <person name="Hugenholtz P."/>
            <person name="Woyke T."/>
            <person name="Wu D."/>
            <person name="Pukall R."/>
            <person name="Steenblock K."/>
            <person name="Brambilla E."/>
            <person name="Klenk H.-P."/>
            <person name="Eisen J.A."/>
        </authorList>
    </citation>
    <scope>NUCLEOTIDE SEQUENCE [LARGE SCALE GENOMIC DNA]</scope>
    <source>
        <strain evidence="4">ATCC 35074 / DSM 20540 / JCM 6276 / NBRC 101906 / NCIMB 13154 / VKM Ac-1939 / CCM 2703 / MRP</strain>
        <plasmid evidence="4">Plasmid pDEIPR02</plasmid>
    </source>
</reference>
<dbReference type="Gene3D" id="3.40.50.300">
    <property type="entry name" value="P-loop containing nucleotide triphosphate hydrolases"/>
    <property type="match status" value="1"/>
</dbReference>
<feature type="domain" description="TraG P-loop" evidence="2">
    <location>
        <begin position="482"/>
        <end position="876"/>
    </location>
</feature>
<keyword evidence="3" id="KW-0614">Plasmid</keyword>
<gene>
    <name evidence="3" type="ordered locus">Deipr_2499</name>
</gene>
<organism evidence="3 4">
    <name type="scientific">Deinococcus proteolyticus (strain ATCC 35074 / DSM 20540 / JCM 6276 / NBRC 101906 / NCIMB 13154 / VKM Ac-1939 / CCM 2703 / MRP)</name>
    <dbReference type="NCBI Taxonomy" id="693977"/>
    <lineage>
        <taxon>Bacteria</taxon>
        <taxon>Thermotogati</taxon>
        <taxon>Deinococcota</taxon>
        <taxon>Deinococci</taxon>
        <taxon>Deinococcales</taxon>
        <taxon>Deinococcaceae</taxon>
        <taxon>Deinococcus</taxon>
    </lineage>
</organism>
<evidence type="ECO:0000256" key="1">
    <source>
        <dbReference type="SAM" id="MobiDB-lite"/>
    </source>
</evidence>
<dbReference type="EMBL" id="CP002538">
    <property type="protein sequence ID" value="ADY27616.1"/>
    <property type="molecule type" value="Genomic_DNA"/>
</dbReference>
<dbReference type="OrthoDB" id="51162at2"/>
<dbReference type="Pfam" id="PF19044">
    <property type="entry name" value="P-loop_TraG"/>
    <property type="match status" value="1"/>
</dbReference>
<dbReference type="KEGG" id="dpt:Deipr_2499"/>
<dbReference type="InterPro" id="IPR051162">
    <property type="entry name" value="T4SS_component"/>
</dbReference>
<dbReference type="InterPro" id="IPR027417">
    <property type="entry name" value="P-loop_NTPase"/>
</dbReference>
<keyword evidence="4" id="KW-1185">Reference proteome</keyword>
<dbReference type="RefSeq" id="WP_013615970.1">
    <property type="nucleotide sequence ID" value="NC_015162.1"/>
</dbReference>
<evidence type="ECO:0000259" key="2">
    <source>
        <dbReference type="Pfam" id="PF19044"/>
    </source>
</evidence>
<dbReference type="Gene3D" id="1.10.8.730">
    <property type="match status" value="1"/>
</dbReference>
<accession>F0RQQ7</accession>
<evidence type="ECO:0000313" key="4">
    <source>
        <dbReference type="Proteomes" id="UP000007718"/>
    </source>
</evidence>
<dbReference type="HOGENOM" id="CLU_329210_0_0_0"/>
<proteinExistence type="predicted"/>
<evidence type="ECO:0000313" key="3">
    <source>
        <dbReference type="EMBL" id="ADY27616.1"/>
    </source>
</evidence>
<dbReference type="AlphaFoldDB" id="F0RQQ7"/>
<sequence>MTNAFTTFFEYVRSGGKATPTTPSPKGKKGEPTGPAALKRPFANRSLIETLPYAEPDDGVVFLREGERVWYGFEIEPVTSLEMSIGNAAQLSEAIRVMLNQGVPMEEGGRLIIERIKAPEQYLQHFMQHQAGSSDPLMSMIQKMEREDLALARERGQITTTRFFLTFYVRVPKKKKNIPLTEREFHAQKNTVNSRRTGLLQRLRRLGLRPKVMSNVEVKRLIWKYLNGNLAGSLPPAFSEQLDLRGLDARSMEDRSTAVQTARYQVAETELGTENPGYLTQGDRLIGCVSLTKGGNTTHPYLMNRLLENLRGDHFYIMVDFEHLKQGEQRSKIDTAINELDGAINNPVLNAGASSTSKLMRATEAMQEAEYRGKHFWRMGFTVVLYAKTRQELTSLLEQTHSEFSMISGAHAIISNEQLRRTYFNVMPFSDDLTYHRVSGYDLNVADTFPKYGPWTGAKNPLIPLRNRHGGLTGLNLKEGGSNYGVMVIGKSGGGKSVWNMNILLNMVPQGAKAFILDPKHDYDEVAYSLGGQVIPISPDARLPNGERARINIFDPTPGEDMPGPEKVSYIVAVFRSLDLITSRAHQTVIEAALQQFFNIRSKDIPDPGHPEGVRQVYIGGTLSDFVKTLSTLSRIGNDAISPELQIVKAELSALMQPYLAGGGSVLGDFLDGPTTVQVSSECVCFDVEKMYQNDTIKKLGILIVSEYIFQLATKTPGTKVGIFEELGVLADEPALAALVNRWFKTGRSMGLIPIGTSQEVKDFEKLGGVINNASWVIMTGLADEQLNVLQPLMGLSDRVAALAKSLTLDPGVMGEYLVINRTNGDEGAIGDVVQLYMSPEKNWTVTTRKEEKERRAEYTQRYGSRSEAILQLAHEQRTRRRI</sequence>
<dbReference type="Proteomes" id="UP000007718">
    <property type="component" value="Plasmid pDEIPR02"/>
</dbReference>
<feature type="region of interest" description="Disordered" evidence="1">
    <location>
        <begin position="16"/>
        <end position="38"/>
    </location>
</feature>
<name>F0RQQ7_DEIPM</name>
<geneLocation type="plasmid" evidence="3 4">
    <name>pDEIPR02</name>
</geneLocation>